<evidence type="ECO:0000256" key="4">
    <source>
        <dbReference type="ARBA" id="ARBA00023136"/>
    </source>
</evidence>
<name>A0A2V4E0X0_9GAMM</name>
<protein>
    <submittedName>
        <fullName evidence="7">MltA-interacting protein MipA</fullName>
    </submittedName>
</protein>
<keyword evidence="5" id="KW-0998">Cell outer membrane</keyword>
<proteinExistence type="inferred from homology"/>
<dbReference type="GO" id="GO:0009252">
    <property type="term" value="P:peptidoglycan biosynthetic process"/>
    <property type="evidence" value="ECO:0007669"/>
    <property type="project" value="TreeGrafter"/>
</dbReference>
<dbReference type="EMBL" id="QGLP01000003">
    <property type="protein sequence ID" value="PXZ06785.1"/>
    <property type="molecule type" value="Genomic_DNA"/>
</dbReference>
<dbReference type="PANTHER" id="PTHR38776">
    <property type="entry name" value="MLTA-INTERACTING PROTEIN-RELATED"/>
    <property type="match status" value="1"/>
</dbReference>
<keyword evidence="4" id="KW-0472">Membrane</keyword>
<dbReference type="Pfam" id="PF06629">
    <property type="entry name" value="MipA"/>
    <property type="match status" value="1"/>
</dbReference>
<evidence type="ECO:0000256" key="3">
    <source>
        <dbReference type="ARBA" id="ARBA00022729"/>
    </source>
</evidence>
<gene>
    <name evidence="7" type="ORF">DKK79_01295</name>
</gene>
<dbReference type="InterPro" id="IPR010583">
    <property type="entry name" value="MipA"/>
</dbReference>
<comment type="similarity">
    <text evidence="2">Belongs to the MipA/OmpV family.</text>
</comment>
<organism evidence="7 8">
    <name type="scientific">Gilliamella apicola</name>
    <dbReference type="NCBI Taxonomy" id="1196095"/>
    <lineage>
        <taxon>Bacteria</taxon>
        <taxon>Pseudomonadati</taxon>
        <taxon>Pseudomonadota</taxon>
        <taxon>Gammaproteobacteria</taxon>
        <taxon>Orbales</taxon>
        <taxon>Orbaceae</taxon>
        <taxon>Gilliamella</taxon>
    </lineage>
</organism>
<feature type="chain" id="PRO_5015870366" evidence="6">
    <location>
        <begin position="29"/>
        <end position="253"/>
    </location>
</feature>
<evidence type="ECO:0000256" key="1">
    <source>
        <dbReference type="ARBA" id="ARBA00004442"/>
    </source>
</evidence>
<reference evidence="7 8" key="1">
    <citation type="submission" date="2018-05" db="EMBL/GenBank/DDBJ databases">
        <title>Reference genomes for bee gut microbiota database.</title>
        <authorList>
            <person name="Ellegaard K.M."/>
        </authorList>
    </citation>
    <scope>NUCLEOTIDE SEQUENCE [LARGE SCALE GENOMIC DNA]</scope>
    <source>
        <strain evidence="7 8">ESL0177</strain>
    </source>
</reference>
<keyword evidence="3 6" id="KW-0732">Signal</keyword>
<dbReference type="GO" id="GO:0009279">
    <property type="term" value="C:cell outer membrane"/>
    <property type="evidence" value="ECO:0007669"/>
    <property type="project" value="UniProtKB-SubCell"/>
</dbReference>
<dbReference type="PANTHER" id="PTHR38776:SF1">
    <property type="entry name" value="MLTA-INTERACTING PROTEIN-RELATED"/>
    <property type="match status" value="1"/>
</dbReference>
<evidence type="ECO:0000313" key="7">
    <source>
        <dbReference type="EMBL" id="PXZ06785.1"/>
    </source>
</evidence>
<sequence>MGIKMKNLRCIISVLSIFPLGYTQIASADPTSLGIGLGWSNSPYKSYSSSYYPVPHIDYDNGSFFIDDLSAGIYAINDDSQSLSFGARYLANEFKPHDSDNHKLKQLDSRHSTVLAEIDYAINTNWGIFSGSIGADVLDKSNGILVNTGYTVPYIQGNFIVAPTIGINWANSKHNDYYYGISHKESSRSGLHYFNAESSFTPYFEINAQYFVTDNIATFGGVHIDKLTGDAADSPMVDDTTITSIYMGVSYKF</sequence>
<evidence type="ECO:0000256" key="5">
    <source>
        <dbReference type="ARBA" id="ARBA00023237"/>
    </source>
</evidence>
<evidence type="ECO:0000256" key="2">
    <source>
        <dbReference type="ARBA" id="ARBA00005722"/>
    </source>
</evidence>
<evidence type="ECO:0000313" key="8">
    <source>
        <dbReference type="Proteomes" id="UP000247483"/>
    </source>
</evidence>
<feature type="signal peptide" evidence="6">
    <location>
        <begin position="1"/>
        <end position="28"/>
    </location>
</feature>
<evidence type="ECO:0000256" key="6">
    <source>
        <dbReference type="SAM" id="SignalP"/>
    </source>
</evidence>
<dbReference type="Proteomes" id="UP000247483">
    <property type="component" value="Unassembled WGS sequence"/>
</dbReference>
<dbReference type="AlphaFoldDB" id="A0A2V4E0X0"/>
<comment type="caution">
    <text evidence="7">The sequence shown here is derived from an EMBL/GenBank/DDBJ whole genome shotgun (WGS) entry which is preliminary data.</text>
</comment>
<accession>A0A2V4E0X0</accession>
<comment type="subcellular location">
    <subcellularLocation>
        <location evidence="1">Cell outer membrane</location>
    </subcellularLocation>
</comment>